<sequence>MHAAGAAADERGFKSVIMEIIVNIRTILAGIFLASESLYDIKTRQIQPIILLVSGILGIVTGAAAVITGSTGFLLWASGMLPGAFLLLTAKASREAVGYGDGLALMVTGMYIDVLQTFNLFILALFLSAMAAIVMIVIKRAGRKDVMPFLPFLFLGYCLTAAVKMQGG</sequence>
<keyword evidence="1" id="KW-1133">Transmembrane helix</keyword>
<keyword evidence="3" id="KW-1185">Reference proteome</keyword>
<accession>A0AB73T6A1</accession>
<dbReference type="RefSeq" id="WP_109625995.1">
    <property type="nucleotide sequence ID" value="NZ_CABJAT010000013.1"/>
</dbReference>
<feature type="transmembrane region" description="Helical" evidence="1">
    <location>
        <begin position="46"/>
        <end position="67"/>
    </location>
</feature>
<evidence type="ECO:0000256" key="1">
    <source>
        <dbReference type="SAM" id="Phobius"/>
    </source>
</evidence>
<evidence type="ECO:0000313" key="3">
    <source>
        <dbReference type="Proteomes" id="UP000245412"/>
    </source>
</evidence>
<dbReference type="Proteomes" id="UP000245412">
    <property type="component" value="Unassembled WGS sequence"/>
</dbReference>
<dbReference type="Gene3D" id="1.20.120.1220">
    <property type="match status" value="1"/>
</dbReference>
<name>A0AB73T6A1_9FIRM</name>
<feature type="transmembrane region" description="Helical" evidence="1">
    <location>
        <begin position="16"/>
        <end position="34"/>
    </location>
</feature>
<proteinExistence type="predicted"/>
<reference evidence="2 3" key="1">
    <citation type="submission" date="2018-05" db="EMBL/GenBank/DDBJ databases">
        <authorList>
            <person name="Goeker M."/>
            <person name="Huntemann M."/>
            <person name="Clum A."/>
            <person name="Pillay M."/>
            <person name="Palaniappan K."/>
            <person name="Varghese N."/>
            <person name="Mikhailova N."/>
            <person name="Stamatis D."/>
            <person name="Reddy T."/>
            <person name="Daum C."/>
            <person name="Shapiro N."/>
            <person name="Ivanova N."/>
            <person name="Kyrpides N."/>
            <person name="Woyke T."/>
        </authorList>
    </citation>
    <scope>NUCLEOTIDE SEQUENCE [LARGE SCALE GENOMIC DNA]</scope>
    <source>
        <strain evidence="2 3">DSM 26524</strain>
    </source>
</reference>
<dbReference type="EMBL" id="QGGY01000004">
    <property type="protein sequence ID" value="PWJ76863.1"/>
    <property type="molecule type" value="Genomic_DNA"/>
</dbReference>
<feature type="transmembrane region" description="Helical" evidence="1">
    <location>
        <begin position="149"/>
        <end position="167"/>
    </location>
</feature>
<evidence type="ECO:0000313" key="2">
    <source>
        <dbReference type="EMBL" id="PWJ76863.1"/>
    </source>
</evidence>
<organism evidence="2 3">
    <name type="scientific">Murimonas intestini</name>
    <dbReference type="NCBI Taxonomy" id="1337051"/>
    <lineage>
        <taxon>Bacteria</taxon>
        <taxon>Bacillati</taxon>
        <taxon>Bacillota</taxon>
        <taxon>Clostridia</taxon>
        <taxon>Lachnospirales</taxon>
        <taxon>Lachnospiraceae</taxon>
        <taxon>Murimonas</taxon>
    </lineage>
</organism>
<dbReference type="AlphaFoldDB" id="A0AB73T6A1"/>
<gene>
    <name evidence="2" type="ORF">C7383_104312</name>
</gene>
<protein>
    <submittedName>
        <fullName evidence="2">Leader peptidase (Prepilin peptidase)/N-methyltransferase</fullName>
    </submittedName>
</protein>
<keyword evidence="1" id="KW-0812">Transmembrane</keyword>
<feature type="transmembrane region" description="Helical" evidence="1">
    <location>
        <begin position="118"/>
        <end position="137"/>
    </location>
</feature>
<comment type="caution">
    <text evidence="2">The sequence shown here is derived from an EMBL/GenBank/DDBJ whole genome shotgun (WGS) entry which is preliminary data.</text>
</comment>
<keyword evidence="1" id="KW-0472">Membrane</keyword>